<evidence type="ECO:0000259" key="3">
    <source>
        <dbReference type="Pfam" id="PF00586"/>
    </source>
</evidence>
<dbReference type="InterPro" id="IPR010918">
    <property type="entry name" value="PurM-like_C_dom"/>
</dbReference>
<keyword evidence="2 5" id="KW-0418">Kinase</keyword>
<dbReference type="NCBIfam" id="TIGR01379">
    <property type="entry name" value="thiL"/>
    <property type="match status" value="1"/>
</dbReference>
<keyword evidence="2" id="KW-0547">Nucleotide-binding</keyword>
<comment type="caution">
    <text evidence="5">The sequence shown here is derived from an EMBL/GenBank/DDBJ whole genome shotgun (WGS) entry which is preliminary data.</text>
</comment>
<comment type="pathway">
    <text evidence="2">Cofactor biosynthesis; thiamine diphosphate biosynthesis; thiamine diphosphate from thiamine phosphate: step 1/1.</text>
</comment>
<dbReference type="SUPFAM" id="SSF56042">
    <property type="entry name" value="PurM C-terminal domain-like"/>
    <property type="match status" value="1"/>
</dbReference>
<name>A0ABV7HEZ2_9GAMM</name>
<dbReference type="CDD" id="cd02194">
    <property type="entry name" value="ThiL"/>
    <property type="match status" value="1"/>
</dbReference>
<feature type="binding site" evidence="2">
    <location>
        <position position="77"/>
    </location>
    <ligand>
        <name>Mg(2+)</name>
        <dbReference type="ChEBI" id="CHEBI:18420"/>
        <label>3</label>
    </ligand>
</feature>
<feature type="binding site" evidence="2">
    <location>
        <position position="34"/>
    </location>
    <ligand>
        <name>Mg(2+)</name>
        <dbReference type="ChEBI" id="CHEBI:18420"/>
        <label>3</label>
    </ligand>
</feature>
<keyword evidence="6" id="KW-1185">Reference proteome</keyword>
<dbReference type="RefSeq" id="WP_386722340.1">
    <property type="nucleotide sequence ID" value="NZ_JBHRSZ010000006.1"/>
</dbReference>
<protein>
    <recommendedName>
        <fullName evidence="2">Thiamine-monophosphate kinase</fullName>
        <shortName evidence="2">TMP kinase</shortName>
        <shortName evidence="2">Thiamine-phosphate kinase</shortName>
        <ecNumber evidence="2">2.7.4.16</ecNumber>
    </recommendedName>
</protein>
<dbReference type="Gene3D" id="3.30.1330.10">
    <property type="entry name" value="PurM-like, N-terminal domain"/>
    <property type="match status" value="1"/>
</dbReference>
<feature type="domain" description="PurM-like C-terminal" evidence="4">
    <location>
        <begin position="150"/>
        <end position="299"/>
    </location>
</feature>
<keyword evidence="2" id="KW-0067">ATP-binding</keyword>
<dbReference type="InterPro" id="IPR036676">
    <property type="entry name" value="PurM-like_C_sf"/>
</dbReference>
<comment type="function">
    <text evidence="2">Catalyzes the ATP-dependent phosphorylation of thiamine-monophosphate (TMP) to form thiamine-pyrophosphate (TPP), the active form of vitamin B1.</text>
</comment>
<keyword evidence="2" id="KW-0479">Metal-binding</keyword>
<feature type="domain" description="PurM-like N-terminal" evidence="3">
    <location>
        <begin position="32"/>
        <end position="138"/>
    </location>
</feature>
<feature type="binding site" evidence="2">
    <location>
        <position position="319"/>
    </location>
    <ligand>
        <name>substrate</name>
    </ligand>
</feature>
<dbReference type="InterPro" id="IPR006283">
    <property type="entry name" value="ThiL-like"/>
</dbReference>
<feature type="binding site" evidence="2">
    <location>
        <position position="77"/>
    </location>
    <ligand>
        <name>Mg(2+)</name>
        <dbReference type="ChEBI" id="CHEBI:18420"/>
        <label>2</label>
    </ligand>
</feature>
<keyword evidence="2" id="KW-0460">Magnesium</keyword>
<dbReference type="InterPro" id="IPR036921">
    <property type="entry name" value="PurM-like_N_sf"/>
</dbReference>
<keyword evidence="1 2" id="KW-0784">Thiamine biosynthesis</keyword>
<organism evidence="5 6">
    <name type="scientific">Litoribrevibacter euphylliae</name>
    <dbReference type="NCBI Taxonomy" id="1834034"/>
    <lineage>
        <taxon>Bacteria</taxon>
        <taxon>Pseudomonadati</taxon>
        <taxon>Pseudomonadota</taxon>
        <taxon>Gammaproteobacteria</taxon>
        <taxon>Oceanospirillales</taxon>
        <taxon>Oceanospirillaceae</taxon>
        <taxon>Litoribrevibacter</taxon>
    </lineage>
</organism>
<dbReference type="InterPro" id="IPR016188">
    <property type="entry name" value="PurM-like_N"/>
</dbReference>
<feature type="binding site" evidence="2">
    <location>
        <position position="263"/>
    </location>
    <ligand>
        <name>substrate</name>
    </ligand>
</feature>
<feature type="binding site" evidence="2">
    <location>
        <position position="77"/>
    </location>
    <ligand>
        <name>Mg(2+)</name>
        <dbReference type="ChEBI" id="CHEBI:18420"/>
        <label>4</label>
    </ligand>
</feature>
<dbReference type="SUPFAM" id="SSF55326">
    <property type="entry name" value="PurM N-terminal domain-like"/>
    <property type="match status" value="1"/>
</dbReference>
<accession>A0ABV7HEZ2</accession>
<feature type="binding site" evidence="2">
    <location>
        <position position="34"/>
    </location>
    <ligand>
        <name>Mg(2+)</name>
        <dbReference type="ChEBI" id="CHEBI:18420"/>
        <label>4</label>
    </ligand>
</feature>
<sequence length="325" mass="35187">MDEFTLIKTLFQPLQELGREEQASSSFLKKIGDDAAVWKGQGNLAFSIDTLVEGVHFTPDIPPDDLGYRCLAVNLSDLAAMSATPLFYTLAITLPKVEQAWLSAFISGMENLARKHQISLVGGDTTKGPLTITIQAHGSCPDPVYRDGAKVGDDVYVSGSLGDAAAGLKLWLDRNTLTLDEHKNYLIQRFHRPTPRVELGDALSGVAHAMLDVSDGLLADLTHIAEASDVSIMVDAHLLPLSDALLNSFDKHQAVEWALTGGDDYELAFTAPVEACDAVRFLSRILNIPITRVGSVASSNTEASVQVKNAVIDVTRLGYNHFQNE</sequence>
<feature type="binding site" evidence="2">
    <location>
        <position position="214"/>
    </location>
    <ligand>
        <name>ATP</name>
        <dbReference type="ChEBI" id="CHEBI:30616"/>
    </ligand>
</feature>
<evidence type="ECO:0000259" key="4">
    <source>
        <dbReference type="Pfam" id="PF02769"/>
    </source>
</evidence>
<keyword evidence="2 5" id="KW-0808">Transferase</keyword>
<dbReference type="PANTHER" id="PTHR30270:SF0">
    <property type="entry name" value="THIAMINE-MONOPHOSPHATE KINASE"/>
    <property type="match status" value="1"/>
</dbReference>
<comment type="miscellaneous">
    <text evidence="2">Reaction mechanism of ThiL seems to utilize a direct, inline transfer of the gamma-phosphate of ATP to TMP rather than a phosphorylated enzyme intermediate.</text>
</comment>
<feature type="binding site" evidence="2">
    <location>
        <begin position="123"/>
        <end position="124"/>
    </location>
    <ligand>
        <name>ATP</name>
        <dbReference type="ChEBI" id="CHEBI:30616"/>
    </ligand>
</feature>
<dbReference type="Pfam" id="PF00586">
    <property type="entry name" value="AIRS"/>
    <property type="match status" value="1"/>
</dbReference>
<comment type="catalytic activity">
    <reaction evidence="2">
        <text>thiamine phosphate + ATP = thiamine diphosphate + ADP</text>
        <dbReference type="Rhea" id="RHEA:15913"/>
        <dbReference type="ChEBI" id="CHEBI:30616"/>
        <dbReference type="ChEBI" id="CHEBI:37575"/>
        <dbReference type="ChEBI" id="CHEBI:58937"/>
        <dbReference type="ChEBI" id="CHEBI:456216"/>
        <dbReference type="EC" id="2.7.4.16"/>
    </reaction>
</comment>
<gene>
    <name evidence="2 5" type="primary">thiL</name>
    <name evidence="5" type="ORF">ACFOEK_15390</name>
</gene>
<feature type="binding site" evidence="2">
    <location>
        <position position="56"/>
    </location>
    <ligand>
        <name>substrate</name>
    </ligand>
</feature>
<proteinExistence type="inferred from homology"/>
<reference evidence="6" key="1">
    <citation type="journal article" date="2019" name="Int. J. Syst. Evol. Microbiol.">
        <title>The Global Catalogue of Microorganisms (GCM) 10K type strain sequencing project: providing services to taxonomists for standard genome sequencing and annotation.</title>
        <authorList>
            <consortium name="The Broad Institute Genomics Platform"/>
            <consortium name="The Broad Institute Genome Sequencing Center for Infectious Disease"/>
            <person name="Wu L."/>
            <person name="Ma J."/>
        </authorList>
    </citation>
    <scope>NUCLEOTIDE SEQUENCE [LARGE SCALE GENOMIC DNA]</scope>
    <source>
        <strain evidence="6">KCTC 52438</strain>
    </source>
</reference>
<dbReference type="PIRSF" id="PIRSF005303">
    <property type="entry name" value="Thiam_monoph_kin"/>
    <property type="match status" value="1"/>
</dbReference>
<feature type="binding site" evidence="2">
    <location>
        <position position="47"/>
    </location>
    <ligand>
        <name>Mg(2+)</name>
        <dbReference type="ChEBI" id="CHEBI:18420"/>
        <label>4</label>
    </ligand>
</feature>
<evidence type="ECO:0000256" key="2">
    <source>
        <dbReference type="HAMAP-Rule" id="MF_02128"/>
    </source>
</evidence>
<comment type="caution">
    <text evidence="2">Lacks conserved residue(s) required for the propagation of feature annotation.</text>
</comment>
<dbReference type="Gene3D" id="3.90.650.10">
    <property type="entry name" value="PurM-like C-terminal domain"/>
    <property type="match status" value="1"/>
</dbReference>
<dbReference type="PANTHER" id="PTHR30270">
    <property type="entry name" value="THIAMINE-MONOPHOSPHATE KINASE"/>
    <property type="match status" value="1"/>
</dbReference>
<dbReference type="Proteomes" id="UP001595476">
    <property type="component" value="Unassembled WGS sequence"/>
</dbReference>
<evidence type="ECO:0000313" key="6">
    <source>
        <dbReference type="Proteomes" id="UP001595476"/>
    </source>
</evidence>
<comment type="similarity">
    <text evidence="2">Belongs to the thiamine-monophosphate kinase family.</text>
</comment>
<dbReference type="Pfam" id="PF02769">
    <property type="entry name" value="AIRS_C"/>
    <property type="match status" value="1"/>
</dbReference>
<dbReference type="EC" id="2.7.4.16" evidence="2"/>
<feature type="binding site" evidence="2">
    <location>
        <position position="49"/>
    </location>
    <ligand>
        <name>Mg(2+)</name>
        <dbReference type="ChEBI" id="CHEBI:18420"/>
        <label>2</label>
    </ligand>
</feature>
<dbReference type="GO" id="GO:0009030">
    <property type="term" value="F:thiamine-phosphate kinase activity"/>
    <property type="evidence" value="ECO:0007669"/>
    <property type="project" value="UniProtKB-EC"/>
</dbReference>
<dbReference type="EMBL" id="JBHRSZ010000006">
    <property type="protein sequence ID" value="MFC3152418.1"/>
    <property type="molecule type" value="Genomic_DNA"/>
</dbReference>
<evidence type="ECO:0000256" key="1">
    <source>
        <dbReference type="ARBA" id="ARBA00022977"/>
    </source>
</evidence>
<feature type="binding site" evidence="2">
    <location>
        <position position="124"/>
    </location>
    <ligand>
        <name>Mg(2+)</name>
        <dbReference type="ChEBI" id="CHEBI:18420"/>
        <label>1</label>
    </ligand>
</feature>
<evidence type="ECO:0000313" key="5">
    <source>
        <dbReference type="EMBL" id="MFC3152418.1"/>
    </source>
</evidence>
<feature type="binding site" evidence="2">
    <location>
        <position position="212"/>
    </location>
    <ligand>
        <name>Mg(2+)</name>
        <dbReference type="ChEBI" id="CHEBI:18420"/>
        <label>3</label>
    </ligand>
</feature>
<feature type="binding site" evidence="2">
    <location>
        <position position="146"/>
    </location>
    <ligand>
        <name>ATP</name>
        <dbReference type="ChEBI" id="CHEBI:30616"/>
    </ligand>
</feature>
<dbReference type="HAMAP" id="MF_02128">
    <property type="entry name" value="TMP_kinase"/>
    <property type="match status" value="1"/>
</dbReference>
<feature type="binding site" evidence="2">
    <location>
        <position position="49"/>
    </location>
    <ligand>
        <name>Mg(2+)</name>
        <dbReference type="ChEBI" id="CHEBI:18420"/>
        <label>1</label>
    </ligand>
</feature>
<feature type="binding site" evidence="2">
    <location>
        <position position="215"/>
    </location>
    <ligand>
        <name>Mg(2+)</name>
        <dbReference type="ChEBI" id="CHEBI:18420"/>
        <label>5</label>
    </ligand>
</feature>